<dbReference type="AlphaFoldDB" id="A0AAV5FV46"/>
<gene>
    <name evidence="3" type="primary">gb27658</name>
    <name evidence="3" type="ORF">PR202_gb27658</name>
</gene>
<accession>A0AAV5FV46</accession>
<feature type="region of interest" description="Disordered" evidence="1">
    <location>
        <begin position="102"/>
        <end position="127"/>
    </location>
</feature>
<keyword evidence="4" id="KW-1185">Reference proteome</keyword>
<comment type="caution">
    <text evidence="3">The sequence shown here is derived from an EMBL/GenBank/DDBJ whole genome shotgun (WGS) entry which is preliminary data.</text>
</comment>
<evidence type="ECO:0000256" key="1">
    <source>
        <dbReference type="SAM" id="MobiDB-lite"/>
    </source>
</evidence>
<dbReference type="EMBL" id="BQKI01000097">
    <property type="protein sequence ID" value="GJN38600.1"/>
    <property type="molecule type" value="Genomic_DNA"/>
</dbReference>
<evidence type="ECO:0000313" key="3">
    <source>
        <dbReference type="EMBL" id="GJN38600.1"/>
    </source>
</evidence>
<feature type="chain" id="PRO_5043607608" evidence="2">
    <location>
        <begin position="30"/>
        <end position="127"/>
    </location>
</feature>
<dbReference type="Proteomes" id="UP001054889">
    <property type="component" value="Unassembled WGS sequence"/>
</dbReference>
<evidence type="ECO:0000256" key="2">
    <source>
        <dbReference type="SAM" id="SignalP"/>
    </source>
</evidence>
<name>A0AAV5FV46_ELECO</name>
<proteinExistence type="predicted"/>
<evidence type="ECO:0000313" key="4">
    <source>
        <dbReference type="Proteomes" id="UP001054889"/>
    </source>
</evidence>
<protein>
    <submittedName>
        <fullName evidence="3">Uncharacterized protein</fullName>
    </submittedName>
</protein>
<keyword evidence="2" id="KW-0732">Signal</keyword>
<reference evidence="3" key="1">
    <citation type="journal article" date="2018" name="DNA Res.">
        <title>Multiple hybrid de novo genome assembly of finger millet, an orphan allotetraploid crop.</title>
        <authorList>
            <person name="Hatakeyama M."/>
            <person name="Aluri S."/>
            <person name="Balachadran M.T."/>
            <person name="Sivarajan S.R."/>
            <person name="Patrignani A."/>
            <person name="Gruter S."/>
            <person name="Poveda L."/>
            <person name="Shimizu-Inatsugi R."/>
            <person name="Baeten J."/>
            <person name="Francoijs K.J."/>
            <person name="Nataraja K.N."/>
            <person name="Reddy Y.A.N."/>
            <person name="Phadnis S."/>
            <person name="Ravikumar R.L."/>
            <person name="Schlapbach R."/>
            <person name="Sreeman S.M."/>
            <person name="Shimizu K.K."/>
        </authorList>
    </citation>
    <scope>NUCLEOTIDE SEQUENCE</scope>
</reference>
<feature type="signal peptide" evidence="2">
    <location>
        <begin position="1"/>
        <end position="29"/>
    </location>
</feature>
<dbReference type="Gene3D" id="3.30.43.10">
    <property type="entry name" value="Uridine Diphospho-n-acetylenolpyruvylglucosamine Reductase, domain 2"/>
    <property type="match status" value="1"/>
</dbReference>
<organism evidence="3 4">
    <name type="scientific">Eleusine coracana subsp. coracana</name>
    <dbReference type="NCBI Taxonomy" id="191504"/>
    <lineage>
        <taxon>Eukaryota</taxon>
        <taxon>Viridiplantae</taxon>
        <taxon>Streptophyta</taxon>
        <taxon>Embryophyta</taxon>
        <taxon>Tracheophyta</taxon>
        <taxon>Spermatophyta</taxon>
        <taxon>Magnoliopsida</taxon>
        <taxon>Liliopsida</taxon>
        <taxon>Poales</taxon>
        <taxon>Poaceae</taxon>
        <taxon>PACMAD clade</taxon>
        <taxon>Chloridoideae</taxon>
        <taxon>Cynodonteae</taxon>
        <taxon>Eleusininae</taxon>
        <taxon>Eleusine</taxon>
    </lineage>
</organism>
<dbReference type="InterPro" id="IPR016167">
    <property type="entry name" value="FAD-bd_PCMH_sub1"/>
</dbReference>
<reference evidence="3" key="2">
    <citation type="submission" date="2021-12" db="EMBL/GenBank/DDBJ databases">
        <title>Resequencing data analysis of finger millet.</title>
        <authorList>
            <person name="Hatakeyama M."/>
            <person name="Aluri S."/>
            <person name="Balachadran M.T."/>
            <person name="Sivarajan S.R."/>
            <person name="Poveda L."/>
            <person name="Shimizu-Inatsugi R."/>
            <person name="Schlapbach R."/>
            <person name="Sreeman S.M."/>
            <person name="Shimizu K.K."/>
        </authorList>
    </citation>
    <scope>NUCLEOTIDE SEQUENCE</scope>
</reference>
<sequence>MATMSRGLSAVVLILCLSSLYYLPTPSSASSDGFLQCLREKIPNELIFTQGSSSFTDVLVSSIHNPMFFTNTTDYKRVEISRHWSRKQKYYNKLLSRCTHNRAMYPGGGKGGRFQDDEAGGNSRRKR</sequence>